<reference evidence="4" key="1">
    <citation type="submission" date="2020-05" db="EMBL/GenBank/DDBJ databases">
        <title>Nod-independent and nitrogen-fixing Bradyrhizobium aeschynomene sp. nov. isolated from nodules of Aeschynomene indica.</title>
        <authorList>
            <person name="Zhang Z."/>
        </authorList>
    </citation>
    <scope>NUCLEOTIDE SEQUENCE</scope>
    <source>
        <strain evidence="4">83012</strain>
    </source>
</reference>
<proteinExistence type="predicted"/>
<evidence type="ECO:0000256" key="1">
    <source>
        <dbReference type="ARBA" id="ARBA00023002"/>
    </source>
</evidence>
<dbReference type="Gene3D" id="3.30.9.10">
    <property type="entry name" value="D-Amino Acid Oxidase, subunit A, domain 2"/>
    <property type="match status" value="1"/>
</dbReference>
<dbReference type="Proteomes" id="UP000886476">
    <property type="component" value="Unassembled WGS sequence"/>
</dbReference>
<accession>A0ABX2C9T8</accession>
<feature type="domain" description="FAD dependent oxidoreductase" evidence="3">
    <location>
        <begin position="9"/>
        <end position="397"/>
    </location>
</feature>
<dbReference type="RefSeq" id="WP_172109457.1">
    <property type="nucleotide sequence ID" value="NZ_JABFDN010000001.1"/>
</dbReference>
<evidence type="ECO:0000256" key="2">
    <source>
        <dbReference type="SAM" id="Phobius"/>
    </source>
</evidence>
<evidence type="ECO:0000313" key="4">
    <source>
        <dbReference type="EMBL" id="NPU64405.1"/>
    </source>
</evidence>
<dbReference type="Pfam" id="PF01266">
    <property type="entry name" value="DAO"/>
    <property type="match status" value="1"/>
</dbReference>
<dbReference type="InterPro" id="IPR006076">
    <property type="entry name" value="FAD-dep_OxRdtase"/>
</dbReference>
<dbReference type="Gene3D" id="3.50.50.60">
    <property type="entry name" value="FAD/NAD(P)-binding domain"/>
    <property type="match status" value="2"/>
</dbReference>
<sequence>MQSPPQAADVIVLGAGIVGVSAAYAIRERGLSVVLVDRKAPGEETSYGNAGILSSGSILPLNRPSLFRALPSYLGNNSAALRWDPAWTLRNVEWVLRFLANAVESRVRPRATALHGLIGASLKLHRDWIVRSGEPQRIRETGWLKAWRSEALGAAKAEQDFLAAYGIKSELLDRQAISALEPNMLPVYKVGLLHSQTASVDSPGNVTKAYARMFEGAGGVLRQSEIRALLSDGDGWRVVLGDGEVRARHVVVALGPWSPDILRPLGYRVPMAFERGYHQEFAPNPSRQLLRPIHDAEGSFLMTPMENGVRVTSGVELTDRDAPSNFSQLEQVVPLARGVVEFGDAVAQPWRGSRPSLPDSLPMIGPAPRHPGLWLAFGNQHIGFTTGPATGAAIAAMIAGEAPSFDASAFAPGRYL</sequence>
<keyword evidence="2" id="KW-0472">Membrane</keyword>
<evidence type="ECO:0000313" key="5">
    <source>
        <dbReference type="Proteomes" id="UP000886476"/>
    </source>
</evidence>
<dbReference type="EMBL" id="JABFDN010000001">
    <property type="protein sequence ID" value="NPU64405.1"/>
    <property type="molecule type" value="Genomic_DNA"/>
</dbReference>
<dbReference type="InterPro" id="IPR036188">
    <property type="entry name" value="FAD/NAD-bd_sf"/>
</dbReference>
<comment type="caution">
    <text evidence="4">The sequence shown here is derived from an EMBL/GenBank/DDBJ whole genome shotgun (WGS) entry which is preliminary data.</text>
</comment>
<feature type="transmembrane region" description="Helical" evidence="2">
    <location>
        <begin position="7"/>
        <end position="26"/>
    </location>
</feature>
<organism evidence="4 5">
    <name type="scientific">Bradyrhizobium aeschynomenes</name>
    <dbReference type="NCBI Taxonomy" id="2734909"/>
    <lineage>
        <taxon>Bacteria</taxon>
        <taxon>Pseudomonadati</taxon>
        <taxon>Pseudomonadota</taxon>
        <taxon>Alphaproteobacteria</taxon>
        <taxon>Hyphomicrobiales</taxon>
        <taxon>Nitrobacteraceae</taxon>
        <taxon>Bradyrhizobium</taxon>
    </lineage>
</organism>
<keyword evidence="1" id="KW-0560">Oxidoreductase</keyword>
<dbReference type="PANTHER" id="PTHR13847:SF289">
    <property type="entry name" value="GLYCINE OXIDASE"/>
    <property type="match status" value="1"/>
</dbReference>
<evidence type="ECO:0000259" key="3">
    <source>
        <dbReference type="Pfam" id="PF01266"/>
    </source>
</evidence>
<dbReference type="PANTHER" id="PTHR13847">
    <property type="entry name" value="SARCOSINE DEHYDROGENASE-RELATED"/>
    <property type="match status" value="1"/>
</dbReference>
<keyword evidence="2" id="KW-1133">Transmembrane helix</keyword>
<keyword evidence="5" id="KW-1185">Reference proteome</keyword>
<protein>
    <submittedName>
        <fullName evidence="4">FAD-binding oxidoreductase</fullName>
    </submittedName>
</protein>
<gene>
    <name evidence="4" type="ORF">HL667_05290</name>
</gene>
<dbReference type="SUPFAM" id="SSF51905">
    <property type="entry name" value="FAD/NAD(P)-binding domain"/>
    <property type="match status" value="1"/>
</dbReference>
<name>A0ABX2C9T8_9BRAD</name>
<keyword evidence="2" id="KW-0812">Transmembrane</keyword>